<keyword evidence="3" id="KW-1003">Cell membrane</keyword>
<feature type="transmembrane region" description="Helical" evidence="7">
    <location>
        <begin position="12"/>
        <end position="31"/>
    </location>
</feature>
<dbReference type="Proteomes" id="UP000030451">
    <property type="component" value="Unassembled WGS sequence"/>
</dbReference>
<dbReference type="Pfam" id="PF13440">
    <property type="entry name" value="Polysacc_synt_3"/>
    <property type="match status" value="1"/>
</dbReference>
<keyword evidence="5 7" id="KW-1133">Transmembrane helix</keyword>
<dbReference type="InterPro" id="IPR050833">
    <property type="entry name" value="Poly_Biosynth_Transport"/>
</dbReference>
<evidence type="ECO:0000256" key="6">
    <source>
        <dbReference type="ARBA" id="ARBA00023136"/>
    </source>
</evidence>
<dbReference type="PANTHER" id="PTHR30250:SF10">
    <property type="entry name" value="LIPOPOLYSACCHARIDE BIOSYNTHESIS PROTEIN WZXC"/>
    <property type="match status" value="1"/>
</dbReference>
<evidence type="ECO:0000256" key="1">
    <source>
        <dbReference type="ARBA" id="ARBA00004651"/>
    </source>
</evidence>
<evidence type="ECO:0000256" key="5">
    <source>
        <dbReference type="ARBA" id="ARBA00022989"/>
    </source>
</evidence>
<comment type="subcellular location">
    <subcellularLocation>
        <location evidence="1">Cell membrane</location>
        <topology evidence="1">Multi-pass membrane protein</topology>
    </subcellularLocation>
</comment>
<comment type="caution">
    <text evidence="8">The sequence shown here is derived from an EMBL/GenBank/DDBJ whole genome shotgun (WGS) entry which is preliminary data.</text>
</comment>
<evidence type="ECO:0000256" key="2">
    <source>
        <dbReference type="ARBA" id="ARBA00007430"/>
    </source>
</evidence>
<dbReference type="RefSeq" id="WP_038188271.1">
    <property type="nucleotide sequence ID" value="NZ_JRWP01000004.1"/>
</dbReference>
<feature type="transmembrane region" description="Helical" evidence="7">
    <location>
        <begin position="279"/>
        <end position="301"/>
    </location>
</feature>
<keyword evidence="6 7" id="KW-0472">Membrane</keyword>
<reference evidence="8 9" key="1">
    <citation type="submission" date="2014-10" db="EMBL/GenBank/DDBJ databases">
        <title>Genome sequencing of Vibrio sinaloensis T08.</title>
        <authorList>
            <person name="Chan K.-G."/>
            <person name="Mohamad N.I."/>
        </authorList>
    </citation>
    <scope>NUCLEOTIDE SEQUENCE [LARGE SCALE GENOMIC DNA]</scope>
    <source>
        <strain evidence="8 9">T08</strain>
    </source>
</reference>
<feature type="transmembrane region" description="Helical" evidence="7">
    <location>
        <begin position="71"/>
        <end position="92"/>
    </location>
</feature>
<dbReference type="GO" id="GO:0005886">
    <property type="term" value="C:plasma membrane"/>
    <property type="evidence" value="ECO:0007669"/>
    <property type="project" value="UniProtKB-SubCell"/>
</dbReference>
<feature type="transmembrane region" description="Helical" evidence="7">
    <location>
        <begin position="37"/>
        <end position="59"/>
    </location>
</feature>
<organism evidence="8 9">
    <name type="scientific">Photobacterium sp. (strain ATCC 43367)</name>
    <dbReference type="NCBI Taxonomy" id="379097"/>
    <lineage>
        <taxon>Bacteria</taxon>
        <taxon>Pseudomonadati</taxon>
        <taxon>Pseudomonadota</taxon>
        <taxon>Gammaproteobacteria</taxon>
        <taxon>Vibrionales</taxon>
        <taxon>Vibrionaceae</taxon>
        <taxon>Vibrio</taxon>
        <taxon>Vibrio oreintalis group</taxon>
    </lineage>
</organism>
<feature type="transmembrane region" description="Helical" evidence="7">
    <location>
        <begin position="408"/>
        <end position="432"/>
    </location>
</feature>
<gene>
    <name evidence="8" type="ORF">NM06_04115</name>
</gene>
<keyword evidence="4 7" id="KW-0812">Transmembrane</keyword>
<evidence type="ECO:0000313" key="8">
    <source>
        <dbReference type="EMBL" id="KGY10111.1"/>
    </source>
</evidence>
<sequence>MLKSIFSTGSFNLASQLTIFCVEVLIARFLVPADFGAFVLALMVVEFLGVLAFKSYAVSFVQNSDAIDRDLNSITIFLLVLSILLVVVADLSSNLLASYFGSELFFSAFKVMIFVLPIMTIEYLFRLALMKKQCFWQVGSAELTSVLIYSICAMILAINGFGYLSLVYSFCIRHIVKLLIVFFHVLRKYDLNIELQLDVIKKHLRMSLAMTVQSIFLFSTSNTDRYFVTLAAGASGVGLYSRALKLVQVPLNQIVRSVSSVLFVEFSAMQNDQKRVFQILYLTTTLLCILFFPFTVIVIVYAELIVSLVYGSNWLQMVPLLQVLSIAATVSALSIVVGDLLKSQGVVYREIMSNAFSLLSLITCSLLLFNDYEVEGIAVSYVIAQIIFLISQVYVLSEVLNVGKLKYYRSLLIPTAISLVVGAFCYIIVIFFPELVSFLITIFFISLIYAFLLFYVFKNRLTYKAKFLRVLE</sequence>
<comment type="similarity">
    <text evidence="2">Belongs to the polysaccharide synthase family.</text>
</comment>
<feature type="transmembrane region" description="Helical" evidence="7">
    <location>
        <begin position="353"/>
        <end position="370"/>
    </location>
</feature>
<name>A0A0A5I2R6_PHOS4</name>
<proteinExistence type="inferred from homology"/>
<feature type="transmembrane region" description="Helical" evidence="7">
    <location>
        <begin position="438"/>
        <end position="457"/>
    </location>
</feature>
<feature type="transmembrane region" description="Helical" evidence="7">
    <location>
        <begin position="104"/>
        <end position="129"/>
    </location>
</feature>
<dbReference type="OrthoDB" id="8538786at2"/>
<protein>
    <submittedName>
        <fullName evidence="8">Uncharacterized protein</fullName>
    </submittedName>
</protein>
<accession>A0A0A5I2R6</accession>
<evidence type="ECO:0000256" key="7">
    <source>
        <dbReference type="SAM" id="Phobius"/>
    </source>
</evidence>
<feature type="transmembrane region" description="Helical" evidence="7">
    <location>
        <begin position="141"/>
        <end position="161"/>
    </location>
</feature>
<dbReference type="AlphaFoldDB" id="A0A0A5I2R6"/>
<feature type="transmembrane region" description="Helical" evidence="7">
    <location>
        <begin position="321"/>
        <end position="341"/>
    </location>
</feature>
<feature type="transmembrane region" description="Helical" evidence="7">
    <location>
        <begin position="376"/>
        <end position="396"/>
    </location>
</feature>
<evidence type="ECO:0000256" key="4">
    <source>
        <dbReference type="ARBA" id="ARBA00022692"/>
    </source>
</evidence>
<feature type="transmembrane region" description="Helical" evidence="7">
    <location>
        <begin position="167"/>
        <end position="186"/>
    </location>
</feature>
<dbReference type="EMBL" id="JRWP01000004">
    <property type="protein sequence ID" value="KGY10111.1"/>
    <property type="molecule type" value="Genomic_DNA"/>
</dbReference>
<evidence type="ECO:0000256" key="3">
    <source>
        <dbReference type="ARBA" id="ARBA00022475"/>
    </source>
</evidence>
<evidence type="ECO:0000313" key="9">
    <source>
        <dbReference type="Proteomes" id="UP000030451"/>
    </source>
</evidence>
<dbReference type="PANTHER" id="PTHR30250">
    <property type="entry name" value="PST FAMILY PREDICTED COLANIC ACID TRANSPORTER"/>
    <property type="match status" value="1"/>
</dbReference>